<dbReference type="AlphaFoldDB" id="A0AAV0CVI3"/>
<evidence type="ECO:0000313" key="2">
    <source>
        <dbReference type="Proteomes" id="UP001152523"/>
    </source>
</evidence>
<proteinExistence type="predicted"/>
<reference evidence="1" key="1">
    <citation type="submission" date="2022-07" db="EMBL/GenBank/DDBJ databases">
        <authorList>
            <person name="Macas J."/>
            <person name="Novak P."/>
            <person name="Neumann P."/>
        </authorList>
    </citation>
    <scope>NUCLEOTIDE SEQUENCE</scope>
</reference>
<keyword evidence="2" id="KW-1185">Reference proteome</keyword>
<dbReference type="Proteomes" id="UP001152523">
    <property type="component" value="Unassembled WGS sequence"/>
</dbReference>
<protein>
    <submittedName>
        <fullName evidence="1">Uncharacterized protein</fullName>
    </submittedName>
</protein>
<dbReference type="EMBL" id="CAMAPF010000055">
    <property type="protein sequence ID" value="CAH9086165.1"/>
    <property type="molecule type" value="Genomic_DNA"/>
</dbReference>
<name>A0AAV0CVI3_9ASTE</name>
<evidence type="ECO:0000313" key="1">
    <source>
        <dbReference type="EMBL" id="CAH9086165.1"/>
    </source>
</evidence>
<organism evidence="1 2">
    <name type="scientific">Cuscuta epithymum</name>
    <dbReference type="NCBI Taxonomy" id="186058"/>
    <lineage>
        <taxon>Eukaryota</taxon>
        <taxon>Viridiplantae</taxon>
        <taxon>Streptophyta</taxon>
        <taxon>Embryophyta</taxon>
        <taxon>Tracheophyta</taxon>
        <taxon>Spermatophyta</taxon>
        <taxon>Magnoliopsida</taxon>
        <taxon>eudicotyledons</taxon>
        <taxon>Gunneridae</taxon>
        <taxon>Pentapetalae</taxon>
        <taxon>asterids</taxon>
        <taxon>lamiids</taxon>
        <taxon>Solanales</taxon>
        <taxon>Convolvulaceae</taxon>
        <taxon>Cuscuteae</taxon>
        <taxon>Cuscuta</taxon>
        <taxon>Cuscuta subgen. Cuscuta</taxon>
    </lineage>
</organism>
<sequence length="108" mass="11648">MDDAVHGRRGPRTMRFIEIRRHLLSWTLRASGRCGCPAGAFWAVEYVGHGVQAHILYQKLIGKLSRTLTSRTTHGGGSRGGRILGTTSLSVESLSSSSISSSKTSSFS</sequence>
<gene>
    <name evidence="1" type="ORF">CEPIT_LOCUS9722</name>
</gene>
<accession>A0AAV0CVI3</accession>
<comment type="caution">
    <text evidence="1">The sequence shown here is derived from an EMBL/GenBank/DDBJ whole genome shotgun (WGS) entry which is preliminary data.</text>
</comment>